<proteinExistence type="predicted"/>
<evidence type="ECO:0000313" key="1">
    <source>
        <dbReference type="EMBL" id="KZC08456.1"/>
    </source>
</evidence>
<keyword evidence="2" id="KW-1185">Reference proteome</keyword>
<dbReference type="Proteomes" id="UP000076502">
    <property type="component" value="Unassembled WGS sequence"/>
</dbReference>
<reference evidence="1 2" key="1">
    <citation type="submission" date="2015-07" db="EMBL/GenBank/DDBJ databases">
        <title>The genome of Dufourea novaeangliae.</title>
        <authorList>
            <person name="Pan H."/>
            <person name="Kapheim K."/>
        </authorList>
    </citation>
    <scope>NUCLEOTIDE SEQUENCE [LARGE SCALE GENOMIC DNA]</scope>
    <source>
        <strain evidence="1">0120121106</strain>
        <tissue evidence="1">Whole body</tissue>
    </source>
</reference>
<sequence>MCAGVKNICTDTENRHCNTKRLRGRGCLINSWLLYVPIKGTASEVVGMLSATRFRKTVSDSRMVTPAIVEKKDMHMSR</sequence>
<dbReference type="AlphaFoldDB" id="A0A154P940"/>
<accession>A0A154P940</accession>
<name>A0A154P940_DUFNO</name>
<evidence type="ECO:0000313" key="2">
    <source>
        <dbReference type="Proteomes" id="UP000076502"/>
    </source>
</evidence>
<protein>
    <submittedName>
        <fullName evidence="1">Uncharacterized protein</fullName>
    </submittedName>
</protein>
<organism evidence="1 2">
    <name type="scientific">Dufourea novaeangliae</name>
    <name type="common">Sweat bee</name>
    <dbReference type="NCBI Taxonomy" id="178035"/>
    <lineage>
        <taxon>Eukaryota</taxon>
        <taxon>Metazoa</taxon>
        <taxon>Ecdysozoa</taxon>
        <taxon>Arthropoda</taxon>
        <taxon>Hexapoda</taxon>
        <taxon>Insecta</taxon>
        <taxon>Pterygota</taxon>
        <taxon>Neoptera</taxon>
        <taxon>Endopterygota</taxon>
        <taxon>Hymenoptera</taxon>
        <taxon>Apocrita</taxon>
        <taxon>Aculeata</taxon>
        <taxon>Apoidea</taxon>
        <taxon>Anthophila</taxon>
        <taxon>Halictidae</taxon>
        <taxon>Rophitinae</taxon>
        <taxon>Dufourea</taxon>
    </lineage>
</organism>
<dbReference type="EMBL" id="KQ434847">
    <property type="protein sequence ID" value="KZC08456.1"/>
    <property type="molecule type" value="Genomic_DNA"/>
</dbReference>
<gene>
    <name evidence="1" type="ORF">WN55_10655</name>
</gene>